<reference evidence="2" key="2">
    <citation type="journal article" date="2007" name="PLoS Biol.">
        <title>Survey sequencing and comparative analysis of the elephant shark (Callorhinchus milii) genome.</title>
        <authorList>
            <person name="Venkatesh B."/>
            <person name="Kirkness E.F."/>
            <person name="Loh Y.H."/>
            <person name="Halpern A.L."/>
            <person name="Lee A.P."/>
            <person name="Johnson J."/>
            <person name="Dandona N."/>
            <person name="Viswanathan L.D."/>
            <person name="Tay A."/>
            <person name="Venter J.C."/>
            <person name="Strausberg R.L."/>
            <person name="Brenner S."/>
        </authorList>
    </citation>
    <scope>NUCLEOTIDE SEQUENCE [LARGE SCALE GENOMIC DNA]</scope>
</reference>
<reference evidence="2" key="1">
    <citation type="journal article" date="2006" name="Science">
        <title>Ancient noncoding elements conserved in the human genome.</title>
        <authorList>
            <person name="Venkatesh B."/>
            <person name="Kirkness E.F."/>
            <person name="Loh Y.H."/>
            <person name="Halpern A.L."/>
            <person name="Lee A.P."/>
            <person name="Johnson J."/>
            <person name="Dandona N."/>
            <person name="Viswanathan L.D."/>
            <person name="Tay A."/>
            <person name="Venter J.C."/>
            <person name="Strausberg R.L."/>
            <person name="Brenner S."/>
        </authorList>
    </citation>
    <scope>NUCLEOTIDE SEQUENCE [LARGE SCALE GENOMIC DNA]</scope>
</reference>
<protein>
    <submittedName>
        <fullName evidence="1">Uncharacterized protein</fullName>
    </submittedName>
</protein>
<reference evidence="1" key="5">
    <citation type="submission" date="2025-09" db="UniProtKB">
        <authorList>
            <consortium name="Ensembl"/>
        </authorList>
    </citation>
    <scope>IDENTIFICATION</scope>
</reference>
<sequence length="48" mass="5574">MDAIHENRTFRELLSRGPLCRPVHLRARFSAAKDIHTQLNMMGLQEVN</sequence>
<dbReference type="Proteomes" id="UP000314986">
    <property type="component" value="Unassembled WGS sequence"/>
</dbReference>
<dbReference type="Ensembl" id="ENSCMIT00000048623.1">
    <property type="protein sequence ID" value="ENSCMIP00000047949.1"/>
    <property type="gene ID" value="ENSCMIG00000019628.1"/>
</dbReference>
<accession>A0A4W3JWS1</accession>
<keyword evidence="2" id="KW-1185">Reference proteome</keyword>
<proteinExistence type="predicted"/>
<reference evidence="2" key="3">
    <citation type="journal article" date="2014" name="Nature">
        <title>Elephant shark genome provides unique insights into gnathostome evolution.</title>
        <authorList>
            <consortium name="International Elephant Shark Genome Sequencing Consortium"/>
            <person name="Venkatesh B."/>
            <person name="Lee A.P."/>
            <person name="Ravi V."/>
            <person name="Maurya A.K."/>
            <person name="Lian M.M."/>
            <person name="Swann J.B."/>
            <person name="Ohta Y."/>
            <person name="Flajnik M.F."/>
            <person name="Sutoh Y."/>
            <person name="Kasahara M."/>
            <person name="Hoon S."/>
            <person name="Gangu V."/>
            <person name="Roy S.W."/>
            <person name="Irimia M."/>
            <person name="Korzh V."/>
            <person name="Kondrychyn I."/>
            <person name="Lim Z.W."/>
            <person name="Tay B.H."/>
            <person name="Tohari S."/>
            <person name="Kong K.W."/>
            <person name="Ho S."/>
            <person name="Lorente-Galdos B."/>
            <person name="Quilez J."/>
            <person name="Marques-Bonet T."/>
            <person name="Raney B.J."/>
            <person name="Ingham P.W."/>
            <person name="Tay A."/>
            <person name="Hillier L.W."/>
            <person name="Minx P."/>
            <person name="Boehm T."/>
            <person name="Wilson R.K."/>
            <person name="Brenner S."/>
            <person name="Warren W.C."/>
        </authorList>
    </citation>
    <scope>NUCLEOTIDE SEQUENCE [LARGE SCALE GENOMIC DNA]</scope>
</reference>
<organism evidence="1 2">
    <name type="scientific">Callorhinchus milii</name>
    <name type="common">Ghost shark</name>
    <dbReference type="NCBI Taxonomy" id="7868"/>
    <lineage>
        <taxon>Eukaryota</taxon>
        <taxon>Metazoa</taxon>
        <taxon>Chordata</taxon>
        <taxon>Craniata</taxon>
        <taxon>Vertebrata</taxon>
        <taxon>Chondrichthyes</taxon>
        <taxon>Holocephali</taxon>
        <taxon>Chimaeriformes</taxon>
        <taxon>Callorhinchidae</taxon>
        <taxon>Callorhinchus</taxon>
    </lineage>
</organism>
<evidence type="ECO:0000313" key="2">
    <source>
        <dbReference type="Proteomes" id="UP000314986"/>
    </source>
</evidence>
<name>A0A4W3JWS1_CALMI</name>
<dbReference type="InParanoid" id="A0A4W3JWS1"/>
<evidence type="ECO:0000313" key="1">
    <source>
        <dbReference type="Ensembl" id="ENSCMIP00000047949.1"/>
    </source>
</evidence>
<reference evidence="1" key="4">
    <citation type="submission" date="2025-08" db="UniProtKB">
        <authorList>
            <consortium name="Ensembl"/>
        </authorList>
    </citation>
    <scope>IDENTIFICATION</scope>
</reference>
<dbReference type="AlphaFoldDB" id="A0A4W3JWS1"/>